<dbReference type="GO" id="GO:0010468">
    <property type="term" value="P:regulation of gene expression"/>
    <property type="evidence" value="ECO:0007669"/>
    <property type="project" value="TreeGrafter"/>
</dbReference>
<dbReference type="GO" id="GO:0003723">
    <property type="term" value="F:RNA binding"/>
    <property type="evidence" value="ECO:0007669"/>
    <property type="project" value="UniProtKB-UniRule"/>
</dbReference>
<proteinExistence type="predicted"/>
<protein>
    <recommendedName>
        <fullName evidence="4">RRM domain-containing protein</fullName>
    </recommendedName>
</protein>
<dbReference type="PANTHER" id="PTHR48033:SF10">
    <property type="entry name" value="RNA-BINDING PROTEIN SQUID"/>
    <property type="match status" value="1"/>
</dbReference>
<evidence type="ECO:0000256" key="2">
    <source>
        <dbReference type="ARBA" id="ARBA00023242"/>
    </source>
</evidence>
<dbReference type="InterPro" id="IPR000504">
    <property type="entry name" value="RRM_dom"/>
</dbReference>
<dbReference type="SMART" id="SM00360">
    <property type="entry name" value="RRM"/>
    <property type="match status" value="1"/>
</dbReference>
<name>W7JX15_PLAFA</name>
<dbReference type="Pfam" id="PF00076">
    <property type="entry name" value="RRM_1"/>
    <property type="match status" value="1"/>
</dbReference>
<dbReference type="PANTHER" id="PTHR48033">
    <property type="entry name" value="RNA-BINDING (RRM/RBD/RNP MOTIFS) FAMILY PROTEIN"/>
    <property type="match status" value="1"/>
</dbReference>
<dbReference type="EMBL" id="KE124607">
    <property type="protein sequence ID" value="EWC76076.1"/>
    <property type="molecule type" value="Genomic_DNA"/>
</dbReference>
<feature type="domain" description="RRM" evidence="4">
    <location>
        <begin position="1"/>
        <end position="73"/>
    </location>
</feature>
<gene>
    <name evidence="5" type="ORF">C923_03261</name>
</gene>
<keyword evidence="3" id="KW-0694">RNA-binding</keyword>
<dbReference type="InterPro" id="IPR035979">
    <property type="entry name" value="RBD_domain_sf"/>
</dbReference>
<organism evidence="5 6">
    <name type="scientific">Plasmodium falciparum UGT5.1</name>
    <dbReference type="NCBI Taxonomy" id="1237627"/>
    <lineage>
        <taxon>Eukaryota</taxon>
        <taxon>Sar</taxon>
        <taxon>Alveolata</taxon>
        <taxon>Apicomplexa</taxon>
        <taxon>Aconoidasida</taxon>
        <taxon>Haemosporida</taxon>
        <taxon>Plasmodiidae</taxon>
        <taxon>Plasmodium</taxon>
        <taxon>Plasmodium (Laverania)</taxon>
    </lineage>
</organism>
<dbReference type="GO" id="GO:0000785">
    <property type="term" value="C:chromatin"/>
    <property type="evidence" value="ECO:0007669"/>
    <property type="project" value="TreeGrafter"/>
</dbReference>
<dbReference type="InterPro" id="IPR012677">
    <property type="entry name" value="Nucleotide-bd_a/b_plait_sf"/>
</dbReference>
<comment type="subcellular location">
    <subcellularLocation>
        <location evidence="1">Nucleus</location>
    </subcellularLocation>
</comment>
<evidence type="ECO:0000256" key="1">
    <source>
        <dbReference type="ARBA" id="ARBA00004123"/>
    </source>
</evidence>
<dbReference type="PROSITE" id="PS50102">
    <property type="entry name" value="RRM"/>
    <property type="match status" value="1"/>
</dbReference>
<evidence type="ECO:0000256" key="3">
    <source>
        <dbReference type="PROSITE-ProRule" id="PRU00176"/>
    </source>
</evidence>
<keyword evidence="2" id="KW-0539">Nucleus</keyword>
<evidence type="ECO:0000259" key="4">
    <source>
        <dbReference type="PROSITE" id="PS50102"/>
    </source>
</evidence>
<accession>W7JX15</accession>
<sequence>MNGTKGATNYSNYFEKFGEIIDIYMPNDVYTNRPRGIAFVTFLDNESVKNILSDEHSKHIIDGKEVVLDLADPENKGKNK</sequence>
<dbReference type="Gene3D" id="3.30.70.330">
    <property type="match status" value="1"/>
</dbReference>
<dbReference type="AlphaFoldDB" id="W7JX15"/>
<dbReference type="SUPFAM" id="SSF54928">
    <property type="entry name" value="RNA-binding domain, RBD"/>
    <property type="match status" value="1"/>
</dbReference>
<dbReference type="GO" id="GO:0005654">
    <property type="term" value="C:nucleoplasm"/>
    <property type="evidence" value="ECO:0007669"/>
    <property type="project" value="TreeGrafter"/>
</dbReference>
<evidence type="ECO:0000313" key="6">
    <source>
        <dbReference type="Proteomes" id="UP000030697"/>
    </source>
</evidence>
<dbReference type="Proteomes" id="UP000030697">
    <property type="component" value="Unassembled WGS sequence"/>
</dbReference>
<reference evidence="5 6" key="1">
    <citation type="submission" date="2013-02" db="EMBL/GenBank/DDBJ databases">
        <title>The Genome Sequence of Plasmodium falciparum UGT5.1.</title>
        <authorList>
            <consortium name="The Broad Institute Genome Sequencing Platform"/>
            <consortium name="The Broad Institute Genome Sequencing Center for Infectious Disease"/>
            <person name="Neafsey D."/>
            <person name="Cheeseman I."/>
            <person name="Volkman S."/>
            <person name="Adams J."/>
            <person name="Walker B."/>
            <person name="Young S.K."/>
            <person name="Zeng Q."/>
            <person name="Gargeya S."/>
            <person name="Fitzgerald M."/>
            <person name="Haas B."/>
            <person name="Abouelleil A."/>
            <person name="Alvarado L."/>
            <person name="Arachchi H.M."/>
            <person name="Berlin A.M."/>
            <person name="Chapman S.B."/>
            <person name="Dewar J."/>
            <person name="Goldberg J."/>
            <person name="Griggs A."/>
            <person name="Gujja S."/>
            <person name="Hansen M."/>
            <person name="Howarth C."/>
            <person name="Imamovic A."/>
            <person name="Larimer J."/>
            <person name="McCowan C."/>
            <person name="Murphy C."/>
            <person name="Neiman D."/>
            <person name="Pearson M."/>
            <person name="Priest M."/>
            <person name="Roberts A."/>
            <person name="Saif S."/>
            <person name="Shea T."/>
            <person name="Sisk P."/>
            <person name="Sykes S."/>
            <person name="Wortman J."/>
            <person name="Nusbaum C."/>
            <person name="Birren B."/>
        </authorList>
    </citation>
    <scope>NUCLEOTIDE SEQUENCE [LARGE SCALE GENOMIC DNA]</scope>
    <source>
        <strain evidence="5 6">UGT5.1</strain>
    </source>
</reference>
<evidence type="ECO:0000313" key="5">
    <source>
        <dbReference type="EMBL" id="EWC76076.1"/>
    </source>
</evidence>